<evidence type="ECO:0000256" key="10">
    <source>
        <dbReference type="ARBA" id="ARBA00035585"/>
    </source>
</evidence>
<dbReference type="GO" id="GO:0140114">
    <property type="term" value="P:cellular detoxification of fluoride"/>
    <property type="evidence" value="ECO:0007669"/>
    <property type="project" value="UniProtKB-UniRule"/>
</dbReference>
<protein>
    <recommendedName>
        <fullName evidence="11">Fluoride-specific ion channel FluC</fullName>
    </recommendedName>
</protein>
<keyword evidence="7 11" id="KW-0472">Membrane</keyword>
<comment type="activity regulation">
    <text evidence="11">Na(+) is not transported, but it plays an essential structural role and its presence is essential for fluoride channel function.</text>
</comment>
<keyword evidence="11" id="KW-0813">Transport</keyword>
<sequence length="118" mass="12844">MNFILVGLGGFLGSICRYLISQIIQNKSGSFPISTFLVNVGGSLLIGVFYGISQDKFSEEVRLFATVGFCGGFTTFSTFALENLRLFQAGNYIIFLVYTVFSVSVCISAVFLGAYLTK</sequence>
<feature type="transmembrane region" description="Helical" evidence="11">
    <location>
        <begin position="93"/>
        <end position="116"/>
    </location>
</feature>
<evidence type="ECO:0000256" key="6">
    <source>
        <dbReference type="ARBA" id="ARBA00023065"/>
    </source>
</evidence>
<comment type="similarity">
    <text evidence="9 11">Belongs to the fluoride channel Fluc/FEX (TC 1.A.43) family.</text>
</comment>
<dbReference type="GO" id="GO:0062054">
    <property type="term" value="F:fluoride channel activity"/>
    <property type="evidence" value="ECO:0007669"/>
    <property type="project" value="UniProtKB-UniRule"/>
</dbReference>
<evidence type="ECO:0000256" key="8">
    <source>
        <dbReference type="ARBA" id="ARBA00023303"/>
    </source>
</evidence>
<dbReference type="Pfam" id="PF02537">
    <property type="entry name" value="CRCB"/>
    <property type="match status" value="1"/>
</dbReference>
<dbReference type="GO" id="GO:0046872">
    <property type="term" value="F:metal ion binding"/>
    <property type="evidence" value="ECO:0007669"/>
    <property type="project" value="UniProtKB-KW"/>
</dbReference>
<feature type="binding site" evidence="11">
    <location>
        <position position="74"/>
    </location>
    <ligand>
        <name>Na(+)</name>
        <dbReference type="ChEBI" id="CHEBI:29101"/>
        <note>structural</note>
    </ligand>
</feature>
<dbReference type="EMBL" id="RQGF01000028">
    <property type="protein sequence ID" value="TGL60580.1"/>
    <property type="molecule type" value="Genomic_DNA"/>
</dbReference>
<evidence type="ECO:0000256" key="7">
    <source>
        <dbReference type="ARBA" id="ARBA00023136"/>
    </source>
</evidence>
<keyword evidence="3" id="KW-0997">Cell inner membrane</keyword>
<keyword evidence="13" id="KW-1185">Reference proteome</keyword>
<keyword evidence="11" id="KW-0915">Sodium</keyword>
<dbReference type="PANTHER" id="PTHR28259:SF1">
    <property type="entry name" value="FLUORIDE EXPORT PROTEIN 1-RELATED"/>
    <property type="match status" value="1"/>
</dbReference>
<dbReference type="InterPro" id="IPR003691">
    <property type="entry name" value="FluC"/>
</dbReference>
<evidence type="ECO:0000313" key="13">
    <source>
        <dbReference type="Proteomes" id="UP000297762"/>
    </source>
</evidence>
<evidence type="ECO:0000256" key="1">
    <source>
        <dbReference type="ARBA" id="ARBA00004651"/>
    </source>
</evidence>
<keyword evidence="2 11" id="KW-1003">Cell membrane</keyword>
<evidence type="ECO:0000313" key="12">
    <source>
        <dbReference type="EMBL" id="TGL60580.1"/>
    </source>
</evidence>
<dbReference type="GO" id="GO:0005886">
    <property type="term" value="C:plasma membrane"/>
    <property type="evidence" value="ECO:0007669"/>
    <property type="project" value="UniProtKB-SubCell"/>
</dbReference>
<feature type="binding site" evidence="11">
    <location>
        <position position="71"/>
    </location>
    <ligand>
        <name>Na(+)</name>
        <dbReference type="ChEBI" id="CHEBI:29101"/>
        <note>structural</note>
    </ligand>
</feature>
<keyword evidence="11" id="KW-0479">Metal-binding</keyword>
<evidence type="ECO:0000256" key="3">
    <source>
        <dbReference type="ARBA" id="ARBA00022519"/>
    </source>
</evidence>
<dbReference type="OrthoDB" id="9815830at2"/>
<dbReference type="RefSeq" id="WP_135649752.1">
    <property type="nucleotide sequence ID" value="NZ_RQGF01000028.1"/>
</dbReference>
<feature type="transmembrane region" description="Helical" evidence="11">
    <location>
        <begin position="63"/>
        <end position="81"/>
    </location>
</feature>
<accession>A0A4R9K3E7</accession>
<dbReference type="PANTHER" id="PTHR28259">
    <property type="entry name" value="FLUORIDE EXPORT PROTEIN 1-RELATED"/>
    <property type="match status" value="1"/>
</dbReference>
<evidence type="ECO:0000256" key="2">
    <source>
        <dbReference type="ARBA" id="ARBA00022475"/>
    </source>
</evidence>
<comment type="catalytic activity">
    <reaction evidence="10">
        <text>fluoride(in) = fluoride(out)</text>
        <dbReference type="Rhea" id="RHEA:76159"/>
        <dbReference type="ChEBI" id="CHEBI:17051"/>
    </reaction>
    <physiologicalReaction direction="left-to-right" evidence="10">
        <dbReference type="Rhea" id="RHEA:76160"/>
    </physiologicalReaction>
</comment>
<comment type="caution">
    <text evidence="12">The sequence shown here is derived from an EMBL/GenBank/DDBJ whole genome shotgun (WGS) entry which is preliminary data.</text>
</comment>
<evidence type="ECO:0000256" key="11">
    <source>
        <dbReference type="HAMAP-Rule" id="MF_00454"/>
    </source>
</evidence>
<keyword evidence="4 11" id="KW-0812">Transmembrane</keyword>
<name>A0A4R9K3E7_9LEPT</name>
<evidence type="ECO:0000256" key="5">
    <source>
        <dbReference type="ARBA" id="ARBA00022989"/>
    </source>
</evidence>
<gene>
    <name evidence="11 12" type="primary">crcB</name>
    <name evidence="11" type="synonym">fluC</name>
    <name evidence="12" type="ORF">EHQ64_12165</name>
</gene>
<evidence type="ECO:0000256" key="4">
    <source>
        <dbReference type="ARBA" id="ARBA00022692"/>
    </source>
</evidence>
<feature type="transmembrane region" description="Helical" evidence="11">
    <location>
        <begin position="31"/>
        <end position="51"/>
    </location>
</feature>
<keyword evidence="8 11" id="KW-0407">Ion channel</keyword>
<dbReference type="HAMAP" id="MF_00454">
    <property type="entry name" value="FluC"/>
    <property type="match status" value="1"/>
</dbReference>
<reference evidence="12" key="1">
    <citation type="journal article" date="2019" name="PLoS Negl. Trop. Dis.">
        <title>Revisiting the worldwide diversity of Leptospira species in the environment.</title>
        <authorList>
            <person name="Vincent A.T."/>
            <person name="Schiettekatte O."/>
            <person name="Bourhy P."/>
            <person name="Veyrier F.J."/>
            <person name="Picardeau M."/>
        </authorList>
    </citation>
    <scope>NUCLEOTIDE SEQUENCE [LARGE SCALE GENOMIC DNA]</scope>
    <source>
        <strain evidence="12">201702455</strain>
    </source>
</reference>
<comment type="function">
    <text evidence="11">Fluoride-specific ion channel. Important for reducing fluoride concentration in the cell, thus reducing its toxicity.</text>
</comment>
<keyword evidence="6 11" id="KW-0406">Ion transport</keyword>
<comment type="subcellular location">
    <subcellularLocation>
        <location evidence="1 11">Cell membrane</location>
        <topology evidence="1 11">Multi-pass membrane protein</topology>
    </subcellularLocation>
</comment>
<organism evidence="12 13">
    <name type="scientific">Leptospira sarikeiensis</name>
    <dbReference type="NCBI Taxonomy" id="2484943"/>
    <lineage>
        <taxon>Bacteria</taxon>
        <taxon>Pseudomonadati</taxon>
        <taxon>Spirochaetota</taxon>
        <taxon>Spirochaetia</taxon>
        <taxon>Leptospirales</taxon>
        <taxon>Leptospiraceae</taxon>
        <taxon>Leptospira</taxon>
    </lineage>
</organism>
<evidence type="ECO:0000256" key="9">
    <source>
        <dbReference type="ARBA" id="ARBA00035120"/>
    </source>
</evidence>
<dbReference type="Proteomes" id="UP000297762">
    <property type="component" value="Unassembled WGS sequence"/>
</dbReference>
<proteinExistence type="inferred from homology"/>
<dbReference type="NCBIfam" id="TIGR00494">
    <property type="entry name" value="crcB"/>
    <property type="match status" value="1"/>
</dbReference>
<keyword evidence="5 11" id="KW-1133">Transmembrane helix</keyword>
<dbReference type="AlphaFoldDB" id="A0A4R9K3E7"/>